<gene>
    <name evidence="2" type="primary">fabG_2</name>
    <name evidence="2" type="ORF">GCM10023175_31600</name>
</gene>
<dbReference type="InterPro" id="IPR002347">
    <property type="entry name" value="SDR_fam"/>
</dbReference>
<keyword evidence="3" id="KW-1185">Reference proteome</keyword>
<organism evidence="2 3">
    <name type="scientific">Pseudonocardia xishanensis</name>
    <dbReference type="NCBI Taxonomy" id="630995"/>
    <lineage>
        <taxon>Bacteria</taxon>
        <taxon>Bacillati</taxon>
        <taxon>Actinomycetota</taxon>
        <taxon>Actinomycetes</taxon>
        <taxon>Pseudonocardiales</taxon>
        <taxon>Pseudonocardiaceae</taxon>
        <taxon>Pseudonocardia</taxon>
    </lineage>
</organism>
<dbReference type="PRINTS" id="PR00081">
    <property type="entry name" value="GDHRDH"/>
</dbReference>
<dbReference type="InterPro" id="IPR050259">
    <property type="entry name" value="SDR"/>
</dbReference>
<proteinExistence type="inferred from homology"/>
<dbReference type="Gene3D" id="3.40.50.720">
    <property type="entry name" value="NAD(P)-binding Rossmann-like Domain"/>
    <property type="match status" value="1"/>
</dbReference>
<sequence length="276" mass="28175">MTQTGGTPAQRPVPATTLIDLTGRTAIVTGAAVGIGYGIAYRLAEAGAAVVVADLDGAAAELAAKQLVDVGFEAVPVQADVADEEDVRRMVRAAVDRFGGVHILVNNAGIYPAIPVLGQALADFRRVIDVNLTGVFLCVREAAQQMIVQGAGGRIITVTSIDALHPSAVGLADYDASKHGVWGFTKNVALELAPHGIAVTAIAPGGIATPGITARAGAVPEGIDLEQLAAQFVARIPMGRLGDPDEIGRVALFLASDLASYMTGAQVVVDGGALLR</sequence>
<reference evidence="3" key="1">
    <citation type="journal article" date="2019" name="Int. J. Syst. Evol. Microbiol.">
        <title>The Global Catalogue of Microorganisms (GCM) 10K type strain sequencing project: providing services to taxonomists for standard genome sequencing and annotation.</title>
        <authorList>
            <consortium name="The Broad Institute Genomics Platform"/>
            <consortium name="The Broad Institute Genome Sequencing Center for Infectious Disease"/>
            <person name="Wu L."/>
            <person name="Ma J."/>
        </authorList>
    </citation>
    <scope>NUCLEOTIDE SEQUENCE [LARGE SCALE GENOMIC DNA]</scope>
    <source>
        <strain evidence="3">JCM 17906</strain>
    </source>
</reference>
<dbReference type="EMBL" id="BAABGT010000036">
    <property type="protein sequence ID" value="GAA4547398.1"/>
    <property type="molecule type" value="Genomic_DNA"/>
</dbReference>
<dbReference type="NCBIfam" id="NF005559">
    <property type="entry name" value="PRK07231.1"/>
    <property type="match status" value="1"/>
</dbReference>
<dbReference type="InterPro" id="IPR036291">
    <property type="entry name" value="NAD(P)-bd_dom_sf"/>
</dbReference>
<dbReference type="PANTHER" id="PTHR42879:SF2">
    <property type="entry name" value="3-OXOACYL-[ACYL-CARRIER-PROTEIN] REDUCTASE FABG"/>
    <property type="match status" value="1"/>
</dbReference>
<accession>A0ABP8RSH5</accession>
<dbReference type="RefSeq" id="WP_345418229.1">
    <property type="nucleotide sequence ID" value="NZ_BAABGT010000036.1"/>
</dbReference>
<protein>
    <submittedName>
        <fullName evidence="2">3-oxoacyl-[acyl-carrier-protein] reductase</fullName>
    </submittedName>
</protein>
<dbReference type="PRINTS" id="PR00080">
    <property type="entry name" value="SDRFAMILY"/>
</dbReference>
<evidence type="ECO:0000313" key="3">
    <source>
        <dbReference type="Proteomes" id="UP001501598"/>
    </source>
</evidence>
<evidence type="ECO:0000313" key="2">
    <source>
        <dbReference type="EMBL" id="GAA4547398.1"/>
    </source>
</evidence>
<dbReference type="Pfam" id="PF13561">
    <property type="entry name" value="adh_short_C2"/>
    <property type="match status" value="1"/>
</dbReference>
<comment type="caution">
    <text evidence="2">The sequence shown here is derived from an EMBL/GenBank/DDBJ whole genome shotgun (WGS) entry which is preliminary data.</text>
</comment>
<dbReference type="Proteomes" id="UP001501598">
    <property type="component" value="Unassembled WGS sequence"/>
</dbReference>
<comment type="similarity">
    <text evidence="1">Belongs to the short-chain dehydrogenases/reductases (SDR) family.</text>
</comment>
<dbReference type="SUPFAM" id="SSF51735">
    <property type="entry name" value="NAD(P)-binding Rossmann-fold domains"/>
    <property type="match status" value="1"/>
</dbReference>
<name>A0ABP8RSH5_9PSEU</name>
<evidence type="ECO:0000256" key="1">
    <source>
        <dbReference type="ARBA" id="ARBA00006484"/>
    </source>
</evidence>
<dbReference type="PANTHER" id="PTHR42879">
    <property type="entry name" value="3-OXOACYL-(ACYL-CARRIER-PROTEIN) REDUCTASE"/>
    <property type="match status" value="1"/>
</dbReference>